<organism evidence="1 2">
    <name type="scientific">Clunio marinus</name>
    <dbReference type="NCBI Taxonomy" id="568069"/>
    <lineage>
        <taxon>Eukaryota</taxon>
        <taxon>Metazoa</taxon>
        <taxon>Ecdysozoa</taxon>
        <taxon>Arthropoda</taxon>
        <taxon>Hexapoda</taxon>
        <taxon>Insecta</taxon>
        <taxon>Pterygota</taxon>
        <taxon>Neoptera</taxon>
        <taxon>Endopterygota</taxon>
        <taxon>Diptera</taxon>
        <taxon>Nematocera</taxon>
        <taxon>Chironomoidea</taxon>
        <taxon>Chironomidae</taxon>
        <taxon>Clunio</taxon>
    </lineage>
</organism>
<sequence length="108" mass="12828">MKVHWSRGKNFKYIWQGNKQFDFSMLHNTSKLITSKKTCRNCKQVLKVVSLTHGLEAEQNSARLNFMFFPLTFYHASIQVIYWHSCFTLQLLTLVLRQCEKKPQICLQ</sequence>
<evidence type="ECO:0000313" key="1">
    <source>
        <dbReference type="EMBL" id="CRK86451.1"/>
    </source>
</evidence>
<dbReference type="AlphaFoldDB" id="A0A1J1HF45"/>
<name>A0A1J1HF45_9DIPT</name>
<keyword evidence="2" id="KW-1185">Reference proteome</keyword>
<dbReference type="EMBL" id="CVRI01000001">
    <property type="protein sequence ID" value="CRK86451.1"/>
    <property type="molecule type" value="Genomic_DNA"/>
</dbReference>
<dbReference type="Proteomes" id="UP000183832">
    <property type="component" value="Unassembled WGS sequence"/>
</dbReference>
<accession>A0A1J1HF45</accession>
<protein>
    <submittedName>
        <fullName evidence="1">CLUMA_CG000353, isoform A</fullName>
    </submittedName>
</protein>
<proteinExistence type="predicted"/>
<evidence type="ECO:0000313" key="2">
    <source>
        <dbReference type="Proteomes" id="UP000183832"/>
    </source>
</evidence>
<gene>
    <name evidence="1" type="ORF">CLUMA_CG000353</name>
</gene>
<reference evidence="1 2" key="1">
    <citation type="submission" date="2015-04" db="EMBL/GenBank/DDBJ databases">
        <authorList>
            <person name="Syromyatnikov M.Y."/>
            <person name="Popov V.N."/>
        </authorList>
    </citation>
    <scope>NUCLEOTIDE SEQUENCE [LARGE SCALE GENOMIC DNA]</scope>
</reference>